<comment type="caution">
    <text evidence="13">The sequence shown here is derived from an EMBL/GenBank/DDBJ whole genome shotgun (WGS) entry which is preliminary data.</text>
</comment>
<dbReference type="UniPathway" id="UPA00034">
    <property type="reaction ID" value="UER00021"/>
</dbReference>
<name>A0A7J5E326_NOCSI</name>
<dbReference type="Pfam" id="PF01546">
    <property type="entry name" value="Peptidase_M20"/>
    <property type="match status" value="1"/>
</dbReference>
<dbReference type="AlphaFoldDB" id="A0A7J5E326"/>
<dbReference type="GO" id="GO:0009014">
    <property type="term" value="F:succinyl-diaminopimelate desuccinylase activity"/>
    <property type="evidence" value="ECO:0007669"/>
    <property type="project" value="UniProtKB-EC"/>
</dbReference>
<keyword evidence="10" id="KW-0170">Cobalt</keyword>
<evidence type="ECO:0000256" key="5">
    <source>
        <dbReference type="ARBA" id="ARBA00011921"/>
    </source>
</evidence>
<dbReference type="InterPro" id="IPR036264">
    <property type="entry name" value="Bact_exopeptidase_dim_dom"/>
</dbReference>
<comment type="pathway">
    <text evidence="3">Amino-acid biosynthesis; L-lysine biosynthesis via DAP pathway; LL-2,6-diaminopimelate from (S)-tetrahydrodipicolinate (succinylase route): step 3/3.</text>
</comment>
<dbReference type="InterPro" id="IPR010182">
    <property type="entry name" value="ArgE/DapE"/>
</dbReference>
<reference evidence="13 14" key="1">
    <citation type="submission" date="2019-09" db="EMBL/GenBank/DDBJ databases">
        <title>Pimelobacter sp. isolated from Paulinella.</title>
        <authorList>
            <person name="Jeong S.E."/>
        </authorList>
    </citation>
    <scope>NUCLEOTIDE SEQUENCE [LARGE SCALE GENOMIC DNA]</scope>
    <source>
        <strain evidence="13 14">Pch-N</strain>
    </source>
</reference>
<protein>
    <recommendedName>
        <fullName evidence="6">Probable succinyl-diaminopimelate desuccinylase</fullName>
        <ecNumber evidence="5">3.5.1.18</ecNumber>
    </recommendedName>
</protein>
<dbReference type="InterPro" id="IPR011650">
    <property type="entry name" value="Peptidase_M20_dimer"/>
</dbReference>
<dbReference type="RefSeq" id="WP_151580011.1">
    <property type="nucleotide sequence ID" value="NZ_WBVM01000001.1"/>
</dbReference>
<organism evidence="13 14">
    <name type="scientific">Nocardioides simplex</name>
    <name type="common">Arthrobacter simplex</name>
    <dbReference type="NCBI Taxonomy" id="2045"/>
    <lineage>
        <taxon>Bacteria</taxon>
        <taxon>Bacillati</taxon>
        <taxon>Actinomycetota</taxon>
        <taxon>Actinomycetes</taxon>
        <taxon>Propionibacteriales</taxon>
        <taxon>Nocardioidaceae</taxon>
        <taxon>Pimelobacter</taxon>
    </lineage>
</organism>
<evidence type="ECO:0000256" key="1">
    <source>
        <dbReference type="ARBA" id="ARBA00001941"/>
    </source>
</evidence>
<evidence type="ECO:0000313" key="13">
    <source>
        <dbReference type="EMBL" id="KAB2812666.1"/>
    </source>
</evidence>
<evidence type="ECO:0000256" key="2">
    <source>
        <dbReference type="ARBA" id="ARBA00001947"/>
    </source>
</evidence>
<evidence type="ECO:0000256" key="10">
    <source>
        <dbReference type="ARBA" id="ARBA00023285"/>
    </source>
</evidence>
<dbReference type="PANTHER" id="PTHR43808:SF25">
    <property type="entry name" value="PEPTIDASE M20 DIMERISATION DOMAIN-CONTAINING PROTEIN"/>
    <property type="match status" value="1"/>
</dbReference>
<dbReference type="PANTHER" id="PTHR43808">
    <property type="entry name" value="ACETYLORNITHINE DEACETYLASE"/>
    <property type="match status" value="1"/>
</dbReference>
<dbReference type="InterPro" id="IPR050072">
    <property type="entry name" value="Peptidase_M20A"/>
</dbReference>
<dbReference type="EMBL" id="WBVM01000001">
    <property type="protein sequence ID" value="KAB2812666.1"/>
    <property type="molecule type" value="Genomic_DNA"/>
</dbReference>
<comment type="cofactor">
    <cofactor evidence="1">
        <name>Co(2+)</name>
        <dbReference type="ChEBI" id="CHEBI:48828"/>
    </cofactor>
</comment>
<dbReference type="GO" id="GO:0046872">
    <property type="term" value="F:metal ion binding"/>
    <property type="evidence" value="ECO:0007669"/>
    <property type="project" value="UniProtKB-KW"/>
</dbReference>
<dbReference type="InterPro" id="IPR001261">
    <property type="entry name" value="ArgE/DapE_CS"/>
</dbReference>
<comment type="similarity">
    <text evidence="4">Belongs to the peptidase M20A family.</text>
</comment>
<evidence type="ECO:0000256" key="11">
    <source>
        <dbReference type="ARBA" id="ARBA00051301"/>
    </source>
</evidence>
<dbReference type="Gene3D" id="3.30.70.360">
    <property type="match status" value="1"/>
</dbReference>
<keyword evidence="7" id="KW-0479">Metal-binding</keyword>
<evidence type="ECO:0000256" key="4">
    <source>
        <dbReference type="ARBA" id="ARBA00006247"/>
    </source>
</evidence>
<dbReference type="SUPFAM" id="SSF55031">
    <property type="entry name" value="Bacterial exopeptidase dimerisation domain"/>
    <property type="match status" value="1"/>
</dbReference>
<feature type="domain" description="Peptidase M20 dimerisation" evidence="12">
    <location>
        <begin position="187"/>
        <end position="292"/>
    </location>
</feature>
<accession>A0A7J5E326</accession>
<dbReference type="PROSITE" id="PS00758">
    <property type="entry name" value="ARGE_DAPE_CPG2_1"/>
    <property type="match status" value="1"/>
</dbReference>
<keyword evidence="8" id="KW-0378">Hydrolase</keyword>
<gene>
    <name evidence="13" type="ORF">F9L07_13040</name>
</gene>
<dbReference type="InterPro" id="IPR002933">
    <property type="entry name" value="Peptidase_M20"/>
</dbReference>
<dbReference type="EC" id="3.5.1.18" evidence="5"/>
<dbReference type="Pfam" id="PF07687">
    <property type="entry name" value="M20_dimer"/>
    <property type="match status" value="1"/>
</dbReference>
<comment type="cofactor">
    <cofactor evidence="2">
        <name>Zn(2+)</name>
        <dbReference type="ChEBI" id="CHEBI:29105"/>
    </cofactor>
</comment>
<dbReference type="Gene3D" id="3.40.630.10">
    <property type="entry name" value="Zn peptidases"/>
    <property type="match status" value="2"/>
</dbReference>
<evidence type="ECO:0000256" key="6">
    <source>
        <dbReference type="ARBA" id="ARBA00016853"/>
    </source>
</evidence>
<dbReference type="GO" id="GO:0009089">
    <property type="term" value="P:lysine biosynthetic process via diaminopimelate"/>
    <property type="evidence" value="ECO:0007669"/>
    <property type="project" value="UniProtKB-UniPathway"/>
</dbReference>
<evidence type="ECO:0000259" key="12">
    <source>
        <dbReference type="Pfam" id="PF07687"/>
    </source>
</evidence>
<evidence type="ECO:0000256" key="8">
    <source>
        <dbReference type="ARBA" id="ARBA00022801"/>
    </source>
</evidence>
<evidence type="ECO:0000256" key="7">
    <source>
        <dbReference type="ARBA" id="ARBA00022723"/>
    </source>
</evidence>
<evidence type="ECO:0000313" key="14">
    <source>
        <dbReference type="Proteomes" id="UP000449906"/>
    </source>
</evidence>
<comment type="catalytic activity">
    <reaction evidence="11">
        <text>N-succinyl-(2S,6S)-2,6-diaminopimelate + H2O = (2S,6S)-2,6-diaminopimelate + succinate</text>
        <dbReference type="Rhea" id="RHEA:22608"/>
        <dbReference type="ChEBI" id="CHEBI:15377"/>
        <dbReference type="ChEBI" id="CHEBI:30031"/>
        <dbReference type="ChEBI" id="CHEBI:57609"/>
        <dbReference type="ChEBI" id="CHEBI:58087"/>
        <dbReference type="EC" id="3.5.1.18"/>
    </reaction>
</comment>
<proteinExistence type="inferred from homology"/>
<evidence type="ECO:0000256" key="3">
    <source>
        <dbReference type="ARBA" id="ARBA00005130"/>
    </source>
</evidence>
<dbReference type="SUPFAM" id="SSF53187">
    <property type="entry name" value="Zn-dependent exopeptidases"/>
    <property type="match status" value="1"/>
</dbReference>
<dbReference type="Proteomes" id="UP000449906">
    <property type="component" value="Unassembled WGS sequence"/>
</dbReference>
<evidence type="ECO:0000256" key="9">
    <source>
        <dbReference type="ARBA" id="ARBA00022833"/>
    </source>
</evidence>
<sequence>MSTAAADAAAAAVSRDRVVALTEALVRCDTQNPPGRESSVVPALVGVLEGLGCAVEVVEPVVGRPSVLATYRPAGAGDAGTLLVNGHLDVVPVVADDWTHPPFAPTLVGTRLHGRGTADMKGGIAAALEGLAACRDAGVEPRATIAFHLVADEETGGAHGTEALVAAGRVHADACIIPEPTELGISVAERGSVQVRVRVEGEAGHGSEPGAARSAIADAARMITALHDGAVSAAAHPYVGTPTCNVALVEGGVARNVVAPWCTFVLDRRTAPGETLDDVLAGLRRVIDAACPGAVYALETLVVVEASEVAADHPFPRFVAGLTGAGDPGELIGLSLGTDGRFLRNQLAIPTVIYGPGSIRQAHTADEWVEVGELVAAARTFARAYASFTAGGVTPSSASSAR</sequence>
<keyword evidence="9" id="KW-0862">Zinc</keyword>
<dbReference type="NCBIfam" id="TIGR01910">
    <property type="entry name" value="DapE-ArgE"/>
    <property type="match status" value="1"/>
</dbReference>